<feature type="binding site" evidence="11 13">
    <location>
        <position position="234"/>
    </location>
    <ligand>
        <name>ATP</name>
        <dbReference type="ChEBI" id="CHEBI:30616"/>
    </ligand>
</feature>
<dbReference type="FunFam" id="1.10.510.10:FF:000235">
    <property type="entry name" value="Serine/threonine-protein kinase ark1"/>
    <property type="match status" value="1"/>
</dbReference>
<keyword evidence="4 15" id="KW-0808">Transferase</keyword>
<evidence type="ECO:0000256" key="13">
    <source>
        <dbReference type="PROSITE-ProRule" id="PRU10141"/>
    </source>
</evidence>
<dbReference type="Proteomes" id="UP000037751">
    <property type="component" value="Unassembled WGS sequence"/>
</dbReference>
<dbReference type="GO" id="GO:0032133">
    <property type="term" value="C:chromosome passenger complex"/>
    <property type="evidence" value="ECO:0007669"/>
    <property type="project" value="UniProtKB-ARBA"/>
</dbReference>
<dbReference type="InterPro" id="IPR017441">
    <property type="entry name" value="Protein_kinase_ATP_BS"/>
</dbReference>
<dbReference type="GO" id="GO:1902115">
    <property type="term" value="P:regulation of organelle assembly"/>
    <property type="evidence" value="ECO:0007669"/>
    <property type="project" value="UniProtKB-ARBA"/>
</dbReference>
<comment type="catalytic activity">
    <reaction evidence="9 15">
        <text>L-seryl-[protein] + ATP = O-phospho-L-seryl-[protein] + ADP + H(+)</text>
        <dbReference type="Rhea" id="RHEA:17989"/>
        <dbReference type="Rhea" id="RHEA-COMP:9863"/>
        <dbReference type="Rhea" id="RHEA-COMP:11604"/>
        <dbReference type="ChEBI" id="CHEBI:15378"/>
        <dbReference type="ChEBI" id="CHEBI:29999"/>
        <dbReference type="ChEBI" id="CHEBI:30616"/>
        <dbReference type="ChEBI" id="CHEBI:83421"/>
        <dbReference type="ChEBI" id="CHEBI:456216"/>
        <dbReference type="EC" id="2.7.11.1"/>
    </reaction>
</comment>
<dbReference type="GO" id="GO:0044779">
    <property type="term" value="P:meiotic spindle checkpoint signaling"/>
    <property type="evidence" value="ECO:0007669"/>
    <property type="project" value="UniProtKB-ARBA"/>
</dbReference>
<dbReference type="VEuPathDB" id="FungiDB:Malapachy_1360"/>
<dbReference type="FunFam" id="3.30.200.20:FF:000042">
    <property type="entry name" value="Aurora kinase A"/>
    <property type="match status" value="1"/>
</dbReference>
<dbReference type="PANTHER" id="PTHR24350">
    <property type="entry name" value="SERINE/THREONINE-PROTEIN KINASE IAL-RELATED"/>
    <property type="match status" value="1"/>
</dbReference>
<evidence type="ECO:0000256" key="14">
    <source>
        <dbReference type="RuleBase" id="RU000304"/>
    </source>
</evidence>
<keyword evidence="6 15" id="KW-0418">Kinase</keyword>
<dbReference type="EC" id="2.7.11.1" evidence="1 15"/>
<feature type="domain" description="Protein kinase" evidence="17">
    <location>
        <begin position="197"/>
        <end position="458"/>
    </location>
</feature>
<dbReference type="InterPro" id="IPR000719">
    <property type="entry name" value="Prot_kinase_dom"/>
</dbReference>
<reference evidence="18 19" key="1">
    <citation type="submission" date="2015-07" db="EMBL/GenBank/DDBJ databases">
        <title>Draft Genome Sequence of Malassezia furfur CBS1878 and Malassezia pachydermatis CBS1879.</title>
        <authorList>
            <person name="Triana S."/>
            <person name="Ohm R."/>
            <person name="Gonzalez A."/>
            <person name="DeCock H."/>
            <person name="Restrepo S."/>
            <person name="Celis A."/>
        </authorList>
    </citation>
    <scope>NUCLEOTIDE SEQUENCE [LARGE SCALE GENOMIC DNA]</scope>
    <source>
        <strain evidence="18 19">CBS 1879</strain>
    </source>
</reference>
<proteinExistence type="inferred from homology"/>
<keyword evidence="19" id="KW-1185">Reference proteome</keyword>
<feature type="compositionally biased region" description="Low complexity" evidence="16">
    <location>
        <begin position="110"/>
        <end position="140"/>
    </location>
</feature>
<gene>
    <name evidence="18" type="ORF">Malapachy_1360</name>
</gene>
<evidence type="ECO:0000256" key="12">
    <source>
        <dbReference type="PIRSR" id="PIRSR630616-3"/>
    </source>
</evidence>
<keyword evidence="5 11" id="KW-0547">Nucleotide-binding</keyword>
<feature type="region of interest" description="Disordered" evidence="16">
    <location>
        <begin position="1"/>
        <end position="189"/>
    </location>
</feature>
<feature type="binding site" evidence="11">
    <location>
        <begin position="334"/>
        <end position="335"/>
    </location>
    <ligand>
        <name>ATP</name>
        <dbReference type="ChEBI" id="CHEBI:30616"/>
    </ligand>
</feature>
<evidence type="ECO:0000256" key="1">
    <source>
        <dbReference type="ARBA" id="ARBA00012513"/>
    </source>
</evidence>
<dbReference type="PROSITE" id="PS00107">
    <property type="entry name" value="PROTEIN_KINASE_ATP"/>
    <property type="match status" value="1"/>
</dbReference>
<dbReference type="InterPro" id="IPR008271">
    <property type="entry name" value="Ser/Thr_kinase_AS"/>
</dbReference>
<comment type="caution">
    <text evidence="18">The sequence shown here is derived from an EMBL/GenBank/DDBJ whole genome shotgun (WGS) entry which is preliminary data.</text>
</comment>
<dbReference type="InterPro" id="IPR011009">
    <property type="entry name" value="Kinase-like_dom_sf"/>
</dbReference>
<dbReference type="GO" id="GO:0000819">
    <property type="term" value="P:sister chromatid segregation"/>
    <property type="evidence" value="ECO:0007669"/>
    <property type="project" value="UniProtKB-ARBA"/>
</dbReference>
<evidence type="ECO:0000256" key="5">
    <source>
        <dbReference type="ARBA" id="ARBA00022741"/>
    </source>
</evidence>
<dbReference type="GO" id="GO:0032465">
    <property type="term" value="P:regulation of cytokinesis"/>
    <property type="evidence" value="ECO:0007669"/>
    <property type="project" value="UniProtKB-ARBA"/>
</dbReference>
<dbReference type="PROSITE" id="PS00108">
    <property type="entry name" value="PROTEIN_KINASE_ST"/>
    <property type="match status" value="1"/>
</dbReference>
<feature type="binding site" evidence="11">
    <location>
        <position position="207"/>
    </location>
    <ligand>
        <name>ATP</name>
        <dbReference type="ChEBI" id="CHEBI:30616"/>
    </ligand>
</feature>
<feature type="active site" description="Proton acceptor" evidence="10">
    <location>
        <position position="330"/>
    </location>
</feature>
<evidence type="ECO:0000256" key="15">
    <source>
        <dbReference type="RuleBase" id="RU367134"/>
    </source>
</evidence>
<evidence type="ECO:0000256" key="11">
    <source>
        <dbReference type="PIRSR" id="PIRSR630616-2"/>
    </source>
</evidence>
<dbReference type="Gene3D" id="3.30.200.20">
    <property type="entry name" value="Phosphorylase Kinase, domain 1"/>
    <property type="match status" value="1"/>
</dbReference>
<organism evidence="18 19">
    <name type="scientific">Malassezia pachydermatis</name>
    <dbReference type="NCBI Taxonomy" id="77020"/>
    <lineage>
        <taxon>Eukaryota</taxon>
        <taxon>Fungi</taxon>
        <taxon>Dikarya</taxon>
        <taxon>Basidiomycota</taxon>
        <taxon>Ustilaginomycotina</taxon>
        <taxon>Malasseziomycetes</taxon>
        <taxon>Malasseziales</taxon>
        <taxon>Malasseziaceae</taxon>
        <taxon>Malassezia</taxon>
    </lineage>
</organism>
<evidence type="ECO:0000256" key="16">
    <source>
        <dbReference type="SAM" id="MobiDB-lite"/>
    </source>
</evidence>
<dbReference type="Gene3D" id="1.10.510.10">
    <property type="entry name" value="Transferase(Phosphotransferase) domain 1"/>
    <property type="match status" value="1"/>
</dbReference>
<comment type="similarity">
    <text evidence="15">Belongs to the protein kinase superfamily. Ser/Thr protein kinase family. Aurora subfamily.</text>
</comment>
<feature type="binding site" evidence="11">
    <location>
        <begin position="283"/>
        <end position="285"/>
    </location>
    <ligand>
        <name>ATP</name>
        <dbReference type="ChEBI" id="CHEBI:30616"/>
    </ligand>
</feature>
<feature type="compositionally biased region" description="Polar residues" evidence="16">
    <location>
        <begin position="11"/>
        <end position="34"/>
    </location>
</feature>
<evidence type="ECO:0000256" key="9">
    <source>
        <dbReference type="ARBA" id="ARBA00048679"/>
    </source>
</evidence>
<evidence type="ECO:0000256" key="8">
    <source>
        <dbReference type="ARBA" id="ARBA00047899"/>
    </source>
</evidence>
<dbReference type="RefSeq" id="XP_017990409.1">
    <property type="nucleotide sequence ID" value="XM_018135865.1"/>
</dbReference>
<evidence type="ECO:0000256" key="4">
    <source>
        <dbReference type="ARBA" id="ARBA00022679"/>
    </source>
</evidence>
<evidence type="ECO:0000256" key="3">
    <source>
        <dbReference type="ARBA" id="ARBA00022527"/>
    </source>
</evidence>
<dbReference type="EMBL" id="LGAV01000009">
    <property type="protein sequence ID" value="KOS12777.1"/>
    <property type="molecule type" value="Genomic_DNA"/>
</dbReference>
<dbReference type="InterPro" id="IPR030616">
    <property type="entry name" value="Aur-like"/>
</dbReference>
<dbReference type="PROSITE" id="PS50011">
    <property type="entry name" value="PROTEIN_KINASE_DOM"/>
    <property type="match status" value="1"/>
</dbReference>
<protein>
    <recommendedName>
        <fullName evidence="2 15">Aurora kinase</fullName>
        <ecNumber evidence="1 15">2.7.11.1</ecNumber>
    </recommendedName>
</protein>
<keyword evidence="3 14" id="KW-0723">Serine/threonine-protein kinase</keyword>
<name>A0A0M8MLX9_9BASI</name>
<dbReference type="AlphaFoldDB" id="A0A0M8MLX9"/>
<comment type="catalytic activity">
    <reaction evidence="8 15">
        <text>L-threonyl-[protein] + ATP = O-phospho-L-threonyl-[protein] + ADP + H(+)</text>
        <dbReference type="Rhea" id="RHEA:46608"/>
        <dbReference type="Rhea" id="RHEA-COMP:11060"/>
        <dbReference type="Rhea" id="RHEA-COMP:11605"/>
        <dbReference type="ChEBI" id="CHEBI:15378"/>
        <dbReference type="ChEBI" id="CHEBI:30013"/>
        <dbReference type="ChEBI" id="CHEBI:30616"/>
        <dbReference type="ChEBI" id="CHEBI:61977"/>
        <dbReference type="ChEBI" id="CHEBI:456216"/>
        <dbReference type="EC" id="2.7.11.1"/>
    </reaction>
</comment>
<dbReference type="OrthoDB" id="377346at2759"/>
<evidence type="ECO:0000313" key="19">
    <source>
        <dbReference type="Proteomes" id="UP000037751"/>
    </source>
</evidence>
<dbReference type="GO" id="GO:0072479">
    <property type="term" value="P:response to mitotic cell cycle spindle assembly checkpoint signaling"/>
    <property type="evidence" value="ECO:0007669"/>
    <property type="project" value="UniProtKB-ARBA"/>
</dbReference>
<dbReference type="GO" id="GO:0008608">
    <property type="term" value="P:attachment of spindle microtubules to kinetochore"/>
    <property type="evidence" value="ECO:0007669"/>
    <property type="project" value="UniProtKB-ARBA"/>
</dbReference>
<dbReference type="SUPFAM" id="SSF56112">
    <property type="entry name" value="Protein kinase-like (PK-like)"/>
    <property type="match status" value="1"/>
</dbReference>
<dbReference type="STRING" id="77020.A0A0M8MLX9"/>
<evidence type="ECO:0000256" key="10">
    <source>
        <dbReference type="PIRSR" id="PIRSR630616-1"/>
    </source>
</evidence>
<dbReference type="GO" id="GO:0004674">
    <property type="term" value="F:protein serine/threonine kinase activity"/>
    <property type="evidence" value="ECO:0007669"/>
    <property type="project" value="UniProtKB-KW"/>
</dbReference>
<dbReference type="GO" id="GO:0000776">
    <property type="term" value="C:kinetochore"/>
    <property type="evidence" value="ECO:0007669"/>
    <property type="project" value="UniProtKB-ARBA"/>
</dbReference>
<dbReference type="GO" id="GO:0045143">
    <property type="term" value="P:homologous chromosome segregation"/>
    <property type="evidence" value="ECO:0007669"/>
    <property type="project" value="UniProtKB-ARBA"/>
</dbReference>
<keyword evidence="7 11" id="KW-0067">ATP-binding</keyword>
<evidence type="ECO:0000259" key="17">
    <source>
        <dbReference type="PROSITE" id="PS50011"/>
    </source>
</evidence>
<dbReference type="Pfam" id="PF00069">
    <property type="entry name" value="Pkinase"/>
    <property type="match status" value="1"/>
</dbReference>
<evidence type="ECO:0000313" key="18">
    <source>
        <dbReference type="EMBL" id="KOS12777.1"/>
    </source>
</evidence>
<evidence type="ECO:0000256" key="7">
    <source>
        <dbReference type="ARBA" id="ARBA00022840"/>
    </source>
</evidence>
<dbReference type="GO" id="GO:0090266">
    <property type="term" value="P:regulation of mitotic cell cycle spindle assembly checkpoint"/>
    <property type="evidence" value="ECO:0007669"/>
    <property type="project" value="UniProtKB-ARBA"/>
</dbReference>
<feature type="cross-link" description="Glycyl lysine isopeptide (Lys-Gly) (interchain with G-Cter in SUMO2)" evidence="12">
    <location>
        <position position="332"/>
    </location>
</feature>
<accession>A0A0M8MLX9</accession>
<feature type="compositionally biased region" description="Low complexity" evidence="16">
    <location>
        <begin position="35"/>
        <end position="45"/>
    </location>
</feature>
<dbReference type="SMART" id="SM00220">
    <property type="entry name" value="S_TKc"/>
    <property type="match status" value="1"/>
</dbReference>
<sequence length="472" mass="52445">MTDKEPGSLETRMSSLKISQGDRTSGTHTYRQQGATALLNTTLLASQQRKAAPQPFQPRPLKTALKSDLTPLQQRAPLTSKHAVGNVPSSGQQLDRPLPRSSSQTRLRPASTFSASSSSGADAKGSRGPSSNSNGMSTSSAPAPKLDLGHYDGGLERDELKGRRDASKEEEDGFLAMDSSMDGLKHQPTRPWSLSQFEIGRPLGKGKFGRVYLARTKPEASGKLGNQGYVVALKCVYKKELVENKVDLQLRREIEIQMNLRHPNVLRMFGYFHDHGRIFMMLEFAGRGELFKILSKLPDRHFDEPTAAKYIAQIADALQYLHSKHIIHRDIKPENLLVGIRGEVKIADFGWSVHAPSNRRATLCGTLDYLPPEMVEGKSHGGAVDLWAMGVLTYEFLEGVPPFEELSGASMTYKRIASVDLHIPEHFSEEAKDLVRSLLRYNPADRLPLSKVLRHPWITKYDPNAYPRASNL</sequence>
<dbReference type="CDD" id="cd14007">
    <property type="entry name" value="STKc_Aurora"/>
    <property type="match status" value="1"/>
</dbReference>
<dbReference type="GO" id="GO:0005524">
    <property type="term" value="F:ATP binding"/>
    <property type="evidence" value="ECO:0007669"/>
    <property type="project" value="UniProtKB-UniRule"/>
</dbReference>
<feature type="binding site" evidence="11">
    <location>
        <position position="348"/>
    </location>
    <ligand>
        <name>ATP</name>
        <dbReference type="ChEBI" id="CHEBI:30616"/>
    </ligand>
</feature>
<feature type="compositionally biased region" description="Basic and acidic residues" evidence="16">
    <location>
        <begin position="147"/>
        <end position="167"/>
    </location>
</feature>
<dbReference type="GO" id="GO:0051233">
    <property type="term" value="C:spindle midzone"/>
    <property type="evidence" value="ECO:0007669"/>
    <property type="project" value="UniProtKB-ARBA"/>
</dbReference>
<dbReference type="GeneID" id="28727740"/>
<evidence type="ECO:0000256" key="6">
    <source>
        <dbReference type="ARBA" id="ARBA00022777"/>
    </source>
</evidence>
<evidence type="ECO:0000256" key="2">
    <source>
        <dbReference type="ARBA" id="ARBA00021157"/>
    </source>
</evidence>